<dbReference type="EMBL" id="LFZN01000059">
    <property type="protein sequence ID" value="KXT01224.1"/>
    <property type="molecule type" value="Genomic_DNA"/>
</dbReference>
<protein>
    <submittedName>
        <fullName evidence="2">Uncharacterized protein</fullName>
    </submittedName>
</protein>
<comment type="caution">
    <text evidence="2">The sequence shown here is derived from an EMBL/GenBank/DDBJ whole genome shotgun (WGS) entry which is preliminary data.</text>
</comment>
<feature type="region of interest" description="Disordered" evidence="1">
    <location>
        <begin position="214"/>
        <end position="239"/>
    </location>
</feature>
<accession>A0A139HFH1</accession>
<evidence type="ECO:0000313" key="2">
    <source>
        <dbReference type="EMBL" id="KXT01224.1"/>
    </source>
</evidence>
<evidence type="ECO:0000256" key="1">
    <source>
        <dbReference type="SAM" id="MobiDB-lite"/>
    </source>
</evidence>
<name>A0A139HFH1_9PEZI</name>
<gene>
    <name evidence="2" type="ORF">AC578_3810</name>
</gene>
<sequence length="239" mass="26948">MAREIQDRHGEKPFQQGIQALFELRIVPCTGVMSGFQLHPAAICHKKILRPRSTVSLVIRNGYHLDGNTNRLAPWQGILITPEHAIRVRQTHLQSRPPQSLFQSPFAPEHHDPRLWKATTAVAHRLAFWRGTIPHGHLLSKLLILFILNDALRFGIHPVAPSSQRRSILKESTKSSLQSNLRPDGSPGEPGPGKGNFESTRCEKGSLLQLAEEQAQLTSVDETRRRQSKDTLRSFLERP</sequence>
<keyword evidence="3" id="KW-1185">Reference proteome</keyword>
<evidence type="ECO:0000313" key="3">
    <source>
        <dbReference type="Proteomes" id="UP000070133"/>
    </source>
</evidence>
<organism evidence="2 3">
    <name type="scientific">Pseudocercospora eumusae</name>
    <dbReference type="NCBI Taxonomy" id="321146"/>
    <lineage>
        <taxon>Eukaryota</taxon>
        <taxon>Fungi</taxon>
        <taxon>Dikarya</taxon>
        <taxon>Ascomycota</taxon>
        <taxon>Pezizomycotina</taxon>
        <taxon>Dothideomycetes</taxon>
        <taxon>Dothideomycetidae</taxon>
        <taxon>Mycosphaerellales</taxon>
        <taxon>Mycosphaerellaceae</taxon>
        <taxon>Pseudocercospora</taxon>
    </lineage>
</organism>
<dbReference type="AlphaFoldDB" id="A0A139HFH1"/>
<feature type="compositionally biased region" description="Basic and acidic residues" evidence="1">
    <location>
        <begin position="221"/>
        <end position="239"/>
    </location>
</feature>
<dbReference type="Proteomes" id="UP000070133">
    <property type="component" value="Unassembled WGS sequence"/>
</dbReference>
<reference evidence="2 3" key="1">
    <citation type="submission" date="2015-07" db="EMBL/GenBank/DDBJ databases">
        <title>Comparative genomics of the Sigatoka disease complex on banana suggests a link between parallel evolutionary changes in Pseudocercospora fijiensis and Pseudocercospora eumusae and increased virulence on the banana host.</title>
        <authorList>
            <person name="Chang T.-C."/>
            <person name="Salvucci A."/>
            <person name="Crous P.W."/>
            <person name="Stergiopoulos I."/>
        </authorList>
    </citation>
    <scope>NUCLEOTIDE SEQUENCE [LARGE SCALE GENOMIC DNA]</scope>
    <source>
        <strain evidence="2 3">CBS 114824</strain>
    </source>
</reference>
<proteinExistence type="predicted"/>
<feature type="region of interest" description="Disordered" evidence="1">
    <location>
        <begin position="163"/>
        <end position="200"/>
    </location>
</feature>